<evidence type="ECO:0000313" key="2">
    <source>
        <dbReference type="EMBL" id="KAJ1170790.1"/>
    </source>
</evidence>
<dbReference type="AlphaFoldDB" id="A0AAV7T3J8"/>
<accession>A0AAV7T3J8</accession>
<gene>
    <name evidence="2" type="ORF">NDU88_002662</name>
</gene>
<name>A0AAV7T3J8_PLEWA</name>
<organism evidence="2 3">
    <name type="scientific">Pleurodeles waltl</name>
    <name type="common">Iberian ribbed newt</name>
    <dbReference type="NCBI Taxonomy" id="8319"/>
    <lineage>
        <taxon>Eukaryota</taxon>
        <taxon>Metazoa</taxon>
        <taxon>Chordata</taxon>
        <taxon>Craniata</taxon>
        <taxon>Vertebrata</taxon>
        <taxon>Euteleostomi</taxon>
        <taxon>Amphibia</taxon>
        <taxon>Batrachia</taxon>
        <taxon>Caudata</taxon>
        <taxon>Salamandroidea</taxon>
        <taxon>Salamandridae</taxon>
        <taxon>Pleurodelinae</taxon>
        <taxon>Pleurodeles</taxon>
    </lineage>
</organism>
<keyword evidence="3" id="KW-1185">Reference proteome</keyword>
<proteinExistence type="predicted"/>
<comment type="caution">
    <text evidence="2">The sequence shown here is derived from an EMBL/GenBank/DDBJ whole genome shotgun (WGS) entry which is preliminary data.</text>
</comment>
<evidence type="ECO:0000256" key="1">
    <source>
        <dbReference type="SAM" id="MobiDB-lite"/>
    </source>
</evidence>
<reference evidence="2" key="1">
    <citation type="journal article" date="2022" name="bioRxiv">
        <title>Sequencing and chromosome-scale assembly of the giantPleurodeles waltlgenome.</title>
        <authorList>
            <person name="Brown T."/>
            <person name="Elewa A."/>
            <person name="Iarovenko S."/>
            <person name="Subramanian E."/>
            <person name="Araus A.J."/>
            <person name="Petzold A."/>
            <person name="Susuki M."/>
            <person name="Suzuki K.-i.T."/>
            <person name="Hayashi T."/>
            <person name="Toyoda A."/>
            <person name="Oliveira C."/>
            <person name="Osipova E."/>
            <person name="Leigh N.D."/>
            <person name="Simon A."/>
            <person name="Yun M.H."/>
        </authorList>
    </citation>
    <scope>NUCLEOTIDE SEQUENCE</scope>
    <source>
        <strain evidence="2">20211129_DDA</strain>
        <tissue evidence="2">Liver</tissue>
    </source>
</reference>
<feature type="region of interest" description="Disordered" evidence="1">
    <location>
        <begin position="17"/>
        <end position="61"/>
    </location>
</feature>
<sequence length="88" mass="9491">MTILTLFDCYHRTFPSLQWPGEEGHEEPSQKKAHMSPGTEVRRSGLPTAWPQDGGPNAAAGAWAGCGLPRLLGMRGPIGGERTPPPRD</sequence>
<protein>
    <submittedName>
        <fullName evidence="2">Uncharacterized protein</fullName>
    </submittedName>
</protein>
<dbReference type="EMBL" id="JANPWB010000007">
    <property type="protein sequence ID" value="KAJ1170790.1"/>
    <property type="molecule type" value="Genomic_DNA"/>
</dbReference>
<evidence type="ECO:0000313" key="3">
    <source>
        <dbReference type="Proteomes" id="UP001066276"/>
    </source>
</evidence>
<dbReference type="Proteomes" id="UP001066276">
    <property type="component" value="Chromosome 4_1"/>
</dbReference>